<dbReference type="SUPFAM" id="SSF52821">
    <property type="entry name" value="Rhodanese/Cell cycle control phosphatase"/>
    <property type="match status" value="1"/>
</dbReference>
<dbReference type="PROSITE" id="PS50206">
    <property type="entry name" value="RHODANESE_3"/>
    <property type="match status" value="1"/>
</dbReference>
<keyword evidence="1" id="KW-0472">Membrane</keyword>
<organism evidence="3 4">
    <name type="scientific">Legionella hackeliae</name>
    <dbReference type="NCBI Taxonomy" id="449"/>
    <lineage>
        <taxon>Bacteria</taxon>
        <taxon>Pseudomonadati</taxon>
        <taxon>Pseudomonadota</taxon>
        <taxon>Gammaproteobacteria</taxon>
        <taxon>Legionellales</taxon>
        <taxon>Legionellaceae</taxon>
        <taxon>Legionella</taxon>
    </lineage>
</organism>
<dbReference type="InterPro" id="IPR036873">
    <property type="entry name" value="Rhodanese-like_dom_sf"/>
</dbReference>
<dbReference type="SMART" id="SM00450">
    <property type="entry name" value="RHOD"/>
    <property type="match status" value="1"/>
</dbReference>
<dbReference type="PANTHER" id="PTHR43031:SF18">
    <property type="entry name" value="RHODANESE-RELATED SULFURTRANSFERASES"/>
    <property type="match status" value="1"/>
</dbReference>
<evidence type="ECO:0000313" key="4">
    <source>
        <dbReference type="Proteomes" id="UP000032803"/>
    </source>
</evidence>
<dbReference type="Pfam" id="PF00581">
    <property type="entry name" value="Rhodanese"/>
    <property type="match status" value="1"/>
</dbReference>
<dbReference type="OrthoDB" id="9808735at2"/>
<feature type="domain" description="Rhodanese" evidence="2">
    <location>
        <begin position="50"/>
        <end position="138"/>
    </location>
</feature>
<sequence>MGQLGQFIVNHWPLWLALIIILLLIFINEAHAQKKRAKELSPQAAVDLINHKDAVIIDLRDAETFRKGHIIDAIRASSEDFDEQRMDKYKEKTMILVCARGLQSAQLAANLREKGFSEPLVLAGGIAAWQAAELPVVKGK</sequence>
<keyword evidence="1" id="KW-0812">Transmembrane</keyword>
<reference evidence="4" key="1">
    <citation type="submission" date="2014-09" db="EMBL/GenBank/DDBJ databases">
        <authorList>
            <person name="Gomez-Valero L."/>
        </authorList>
    </citation>
    <scope>NUCLEOTIDE SEQUENCE [LARGE SCALE GENOMIC DNA]</scope>
    <source>
        <strain evidence="4">ATCC35250</strain>
    </source>
</reference>
<accession>A0A0A8UQM0</accession>
<dbReference type="RefSeq" id="WP_045105294.1">
    <property type="nucleotide sequence ID" value="NZ_LN681225.1"/>
</dbReference>
<evidence type="ECO:0000313" key="3">
    <source>
        <dbReference type="EMBL" id="CEK09826.1"/>
    </source>
</evidence>
<keyword evidence="1" id="KW-1133">Transmembrane helix</keyword>
<dbReference type="EMBL" id="LN681225">
    <property type="protein sequence ID" value="CEK09826.1"/>
    <property type="molecule type" value="Genomic_DNA"/>
</dbReference>
<dbReference type="CDD" id="cd00158">
    <property type="entry name" value="RHOD"/>
    <property type="match status" value="1"/>
</dbReference>
<dbReference type="PATRIC" id="fig|449.7.peg.2831"/>
<gene>
    <name evidence="3" type="ORF">LHA_0739</name>
</gene>
<protein>
    <submittedName>
        <fullName evidence="3">Rhodanese domain protein</fullName>
    </submittedName>
</protein>
<dbReference type="InterPro" id="IPR001763">
    <property type="entry name" value="Rhodanese-like_dom"/>
</dbReference>
<feature type="transmembrane region" description="Helical" evidence="1">
    <location>
        <begin position="12"/>
        <end position="30"/>
    </location>
</feature>
<name>A0A0A8UQM0_LEGHA</name>
<keyword evidence="4" id="KW-1185">Reference proteome</keyword>
<dbReference type="PANTHER" id="PTHR43031">
    <property type="entry name" value="FAD-DEPENDENT OXIDOREDUCTASE"/>
    <property type="match status" value="1"/>
</dbReference>
<evidence type="ECO:0000259" key="2">
    <source>
        <dbReference type="PROSITE" id="PS50206"/>
    </source>
</evidence>
<dbReference type="STRING" id="449.LHA_0739"/>
<dbReference type="KEGG" id="lha:LHA_0739"/>
<dbReference type="InterPro" id="IPR050229">
    <property type="entry name" value="GlpE_sulfurtransferase"/>
</dbReference>
<dbReference type="Gene3D" id="3.40.250.10">
    <property type="entry name" value="Rhodanese-like domain"/>
    <property type="match status" value="1"/>
</dbReference>
<dbReference type="Proteomes" id="UP000032803">
    <property type="component" value="Chromosome I"/>
</dbReference>
<dbReference type="AlphaFoldDB" id="A0A0A8UQM0"/>
<dbReference type="HOGENOM" id="CLU_089574_1_5_6"/>
<evidence type="ECO:0000256" key="1">
    <source>
        <dbReference type="SAM" id="Phobius"/>
    </source>
</evidence>
<proteinExistence type="predicted"/>